<name>A0A0S4NDB7_9BACT</name>
<dbReference type="RefSeq" id="WP_140946007.1">
    <property type="nucleotide sequence ID" value="NZ_FAOO01000035.1"/>
</dbReference>
<dbReference type="EMBL" id="FAOO01000035">
    <property type="protein sequence ID" value="CUU09340.1"/>
    <property type="molecule type" value="Genomic_DNA"/>
</dbReference>
<evidence type="ECO:0000313" key="1">
    <source>
        <dbReference type="EMBL" id="CUU09340.1"/>
    </source>
</evidence>
<protein>
    <submittedName>
        <fullName evidence="1">Uncharacterized protein</fullName>
    </submittedName>
</protein>
<reference evidence="2" key="1">
    <citation type="submission" date="2015-11" db="EMBL/GenBank/DDBJ databases">
        <authorList>
            <person name="Varghese N."/>
        </authorList>
    </citation>
    <scope>NUCLEOTIDE SEQUENCE [LARGE SCALE GENOMIC DNA]</scope>
</reference>
<evidence type="ECO:0000313" key="2">
    <source>
        <dbReference type="Proteomes" id="UP000320623"/>
    </source>
</evidence>
<keyword evidence="2" id="KW-1185">Reference proteome</keyword>
<organism evidence="1 2">
    <name type="scientific">Candidatus Thermokryptus mobilis</name>
    <dbReference type="NCBI Taxonomy" id="1643428"/>
    <lineage>
        <taxon>Bacteria</taxon>
        <taxon>Pseudomonadati</taxon>
        <taxon>Candidatus Kryptoniota</taxon>
        <taxon>Candidatus Thermokryptus</taxon>
    </lineage>
</organism>
<gene>
    <name evidence="1" type="ORF">JGI1_02320</name>
</gene>
<sequence>MGKVKFVFVFLLVLNSEIFSQVAVEVVDNAEDMVGQRLVFKVKEEFANSSMFRLTYKDESRVQVIILTMDRFKGNSFQENLSTMYAVIWVIKDEKLVLPIYLNSTIGFAGSWVLDETAESIVANTEKLISTIVKLLQPKED</sequence>
<proteinExistence type="predicted"/>
<dbReference type="AlphaFoldDB" id="A0A0S4NDB7"/>
<dbReference type="OrthoDB" id="9182596at2"/>
<accession>A0A0S4NDB7</accession>
<dbReference type="Proteomes" id="UP000320623">
    <property type="component" value="Unassembled WGS sequence"/>
</dbReference>